<name>A0A7R9JVY7_TIMGE</name>
<sequence length="162" mass="17443">MDTESKCGGSFAGTVLISGASPGNNPLVSGGGVLTLLACFPFSNGGRESRCRSPSSLGLTRNTWLRTSLRRSPPRTSSLESMSSVASMSVSRRGFDFRYEKSRIETSKTVLPVLVAAWSDATLVLCWIADDGEIETTVLTVDDGSAIEYVENRHIARFHYGS</sequence>
<proteinExistence type="predicted"/>
<evidence type="ECO:0000313" key="1">
    <source>
        <dbReference type="EMBL" id="CAD7590994.1"/>
    </source>
</evidence>
<protein>
    <submittedName>
        <fullName evidence="1">Uncharacterized protein</fullName>
    </submittedName>
</protein>
<dbReference type="EMBL" id="OE840528">
    <property type="protein sequence ID" value="CAD7590994.1"/>
    <property type="molecule type" value="Genomic_DNA"/>
</dbReference>
<reference evidence="1" key="1">
    <citation type="submission" date="2020-11" db="EMBL/GenBank/DDBJ databases">
        <authorList>
            <person name="Tran Van P."/>
        </authorList>
    </citation>
    <scope>NUCLEOTIDE SEQUENCE</scope>
</reference>
<organism evidence="1">
    <name type="scientific">Timema genevievae</name>
    <name type="common">Walking stick</name>
    <dbReference type="NCBI Taxonomy" id="629358"/>
    <lineage>
        <taxon>Eukaryota</taxon>
        <taxon>Metazoa</taxon>
        <taxon>Ecdysozoa</taxon>
        <taxon>Arthropoda</taxon>
        <taxon>Hexapoda</taxon>
        <taxon>Insecta</taxon>
        <taxon>Pterygota</taxon>
        <taxon>Neoptera</taxon>
        <taxon>Polyneoptera</taxon>
        <taxon>Phasmatodea</taxon>
        <taxon>Timematodea</taxon>
        <taxon>Timematoidea</taxon>
        <taxon>Timematidae</taxon>
        <taxon>Timema</taxon>
    </lineage>
</organism>
<accession>A0A7R9JVY7</accession>
<gene>
    <name evidence="1" type="ORF">TGEB3V08_LOCUS4415</name>
</gene>
<dbReference type="AlphaFoldDB" id="A0A7R9JVY7"/>